<dbReference type="AlphaFoldDB" id="A0A3M7RWB7"/>
<comment type="caution">
    <text evidence="1">The sequence shown here is derived from an EMBL/GenBank/DDBJ whole genome shotgun (WGS) entry which is preliminary data.</text>
</comment>
<keyword evidence="2" id="KW-1185">Reference proteome</keyword>
<reference evidence="1 2" key="1">
    <citation type="journal article" date="2018" name="Sci. Rep.">
        <title>Genomic signatures of local adaptation to the degree of environmental predictability in rotifers.</title>
        <authorList>
            <person name="Franch-Gras L."/>
            <person name="Hahn C."/>
            <person name="Garcia-Roger E.M."/>
            <person name="Carmona M.J."/>
            <person name="Serra M."/>
            <person name="Gomez A."/>
        </authorList>
    </citation>
    <scope>NUCLEOTIDE SEQUENCE [LARGE SCALE GENOMIC DNA]</scope>
    <source>
        <strain evidence="1">HYR1</strain>
    </source>
</reference>
<gene>
    <name evidence="1" type="ORF">BpHYR1_006148</name>
</gene>
<accession>A0A3M7RWB7</accession>
<sequence>MDSQAIDTNKFNQIVIHLIHIFMLSKQTISFSQPESSLHISTQMPIPGTGHFPGFSSCFITQFELHSSTASKLF</sequence>
<dbReference type="EMBL" id="REGN01002516">
    <property type="protein sequence ID" value="RNA27625.1"/>
    <property type="molecule type" value="Genomic_DNA"/>
</dbReference>
<proteinExistence type="predicted"/>
<name>A0A3M7RWB7_BRAPC</name>
<evidence type="ECO:0000313" key="1">
    <source>
        <dbReference type="EMBL" id="RNA27625.1"/>
    </source>
</evidence>
<evidence type="ECO:0000313" key="2">
    <source>
        <dbReference type="Proteomes" id="UP000276133"/>
    </source>
</evidence>
<organism evidence="1 2">
    <name type="scientific">Brachionus plicatilis</name>
    <name type="common">Marine rotifer</name>
    <name type="synonym">Brachionus muelleri</name>
    <dbReference type="NCBI Taxonomy" id="10195"/>
    <lineage>
        <taxon>Eukaryota</taxon>
        <taxon>Metazoa</taxon>
        <taxon>Spiralia</taxon>
        <taxon>Gnathifera</taxon>
        <taxon>Rotifera</taxon>
        <taxon>Eurotatoria</taxon>
        <taxon>Monogononta</taxon>
        <taxon>Pseudotrocha</taxon>
        <taxon>Ploima</taxon>
        <taxon>Brachionidae</taxon>
        <taxon>Brachionus</taxon>
    </lineage>
</organism>
<dbReference type="Proteomes" id="UP000276133">
    <property type="component" value="Unassembled WGS sequence"/>
</dbReference>
<protein>
    <submittedName>
        <fullName evidence="1">Uncharacterized protein</fullName>
    </submittedName>
</protein>